<accession>A0ABT2X2L7</accession>
<comment type="caution">
    <text evidence="2">The sequence shown here is derived from an EMBL/GenBank/DDBJ whole genome shotgun (WGS) entry which is preliminary data.</text>
</comment>
<evidence type="ECO:0000313" key="3">
    <source>
        <dbReference type="Proteomes" id="UP001209535"/>
    </source>
</evidence>
<evidence type="ECO:0000313" key="2">
    <source>
        <dbReference type="EMBL" id="MCU9848188.1"/>
    </source>
</evidence>
<gene>
    <name evidence="2" type="ORF">OEZ60_09230</name>
</gene>
<organism evidence="2 3">
    <name type="scientific">Albidovulum salinarum</name>
    <dbReference type="NCBI Taxonomy" id="2984153"/>
    <lineage>
        <taxon>Bacteria</taxon>
        <taxon>Pseudomonadati</taxon>
        <taxon>Pseudomonadota</taxon>
        <taxon>Alphaproteobacteria</taxon>
        <taxon>Rhodobacterales</taxon>
        <taxon>Paracoccaceae</taxon>
        <taxon>Albidovulum</taxon>
    </lineage>
</organism>
<sequence>MTRIGAIIGLGVLALGPALPASAGGKFKAPEGCEVFTTVQLRGCQVSQHYRCEKDQPGDQWAVYLDQDGPFYASRVDAETRWVESYDLTTGERDTILSEADPASFTMLLATGRDDYDFRIKSSTGEVRHYTGWDTLTGEAVTIDGVVLERTKFDLTAEAEDGTVLWHRSGQQFVHHDWRLFFADQETFEAGSGETESRTDTPVDFAFPGDKGFLATEPSYDCNMTMTQAELPIDGEGYRQ</sequence>
<name>A0ABT2X2L7_9RHOB</name>
<feature type="chain" id="PRO_5045092247" evidence="1">
    <location>
        <begin position="24"/>
        <end position="240"/>
    </location>
</feature>
<evidence type="ECO:0000256" key="1">
    <source>
        <dbReference type="SAM" id="SignalP"/>
    </source>
</evidence>
<dbReference type="EMBL" id="JAOVQO010000007">
    <property type="protein sequence ID" value="MCU9848188.1"/>
    <property type="molecule type" value="Genomic_DNA"/>
</dbReference>
<keyword evidence="3" id="KW-1185">Reference proteome</keyword>
<feature type="signal peptide" evidence="1">
    <location>
        <begin position="1"/>
        <end position="23"/>
    </location>
</feature>
<protein>
    <submittedName>
        <fullName evidence="2">Uncharacterized protein</fullName>
    </submittedName>
</protein>
<dbReference type="Proteomes" id="UP001209535">
    <property type="component" value="Unassembled WGS sequence"/>
</dbReference>
<keyword evidence="1" id="KW-0732">Signal</keyword>
<reference evidence="2 3" key="1">
    <citation type="submission" date="2022-10" db="EMBL/GenBank/DDBJ databases">
        <title>Defluviimonas sp. nov., isolated from ocean surface sediments.</title>
        <authorList>
            <person name="He W."/>
            <person name="Wang L."/>
            <person name="Zhang D.-F."/>
        </authorList>
    </citation>
    <scope>NUCLEOTIDE SEQUENCE [LARGE SCALE GENOMIC DNA]</scope>
    <source>
        <strain evidence="2 3">WL0024</strain>
    </source>
</reference>
<proteinExistence type="predicted"/>
<dbReference type="RefSeq" id="WP_263335310.1">
    <property type="nucleotide sequence ID" value="NZ_JAOVQO010000007.1"/>
</dbReference>